<reference evidence="5" key="1">
    <citation type="submission" date="2018-05" db="EMBL/GenBank/DDBJ databases">
        <authorList>
            <person name="Lanie J.A."/>
            <person name="Ng W.-L."/>
            <person name="Kazmierczak K.M."/>
            <person name="Andrzejewski T.M."/>
            <person name="Davidsen T.M."/>
            <person name="Wayne K.J."/>
            <person name="Tettelin H."/>
            <person name="Glass J.I."/>
            <person name="Rusch D."/>
            <person name="Podicherti R."/>
            <person name="Tsui H.-C.T."/>
            <person name="Winkler M.E."/>
        </authorList>
    </citation>
    <scope>NUCLEOTIDE SEQUENCE</scope>
</reference>
<dbReference type="Pfam" id="PF00005">
    <property type="entry name" value="ABC_tran"/>
    <property type="match status" value="1"/>
</dbReference>
<dbReference type="InterPro" id="IPR003593">
    <property type="entry name" value="AAA+_ATPase"/>
</dbReference>
<dbReference type="InterPro" id="IPR015854">
    <property type="entry name" value="ABC_transpr_LolD-like"/>
</dbReference>
<dbReference type="InterPro" id="IPR017911">
    <property type="entry name" value="MacB-like_ATP-bd"/>
</dbReference>
<evidence type="ECO:0000259" key="4">
    <source>
        <dbReference type="PROSITE" id="PS50893"/>
    </source>
</evidence>
<gene>
    <name evidence="5" type="ORF">METZ01_LOCUS414401</name>
</gene>
<accession>A0A382WRT1</accession>
<dbReference type="PROSITE" id="PS50893">
    <property type="entry name" value="ABC_TRANSPORTER_2"/>
    <property type="match status" value="1"/>
</dbReference>
<dbReference type="GO" id="GO:0005524">
    <property type="term" value="F:ATP binding"/>
    <property type="evidence" value="ECO:0007669"/>
    <property type="project" value="UniProtKB-KW"/>
</dbReference>
<dbReference type="InterPro" id="IPR003439">
    <property type="entry name" value="ABC_transporter-like_ATP-bd"/>
</dbReference>
<dbReference type="SMART" id="SM00382">
    <property type="entry name" value="AAA"/>
    <property type="match status" value="1"/>
</dbReference>
<evidence type="ECO:0000313" key="5">
    <source>
        <dbReference type="EMBL" id="SVD61547.1"/>
    </source>
</evidence>
<dbReference type="GO" id="GO:0005886">
    <property type="term" value="C:plasma membrane"/>
    <property type="evidence" value="ECO:0007669"/>
    <property type="project" value="TreeGrafter"/>
</dbReference>
<evidence type="ECO:0000256" key="2">
    <source>
        <dbReference type="ARBA" id="ARBA00022741"/>
    </source>
</evidence>
<keyword evidence="2" id="KW-0547">Nucleotide-binding</keyword>
<sequence>MELKAGEIVSIMGSSGSGKSTLLNILGTLDLPDSGIVKINGKDVSKISEKETAHLRNKKLGFVFQFHHLLPEFTAFENVLIPSLIRKKSQEVQSRALELFEFMGLTERMTHYPQQLSGGERQRVAIMRALIQEPALVLADEPTGNLDKTNTKNLLDLIIKISDEFKQTFLITTHDTMVAQIAHRRFCLT</sequence>
<keyword evidence="3" id="KW-0067">ATP-binding</keyword>
<keyword evidence="1" id="KW-0813">Transport</keyword>
<name>A0A382WRT1_9ZZZZ</name>
<dbReference type="Gene3D" id="3.40.50.300">
    <property type="entry name" value="P-loop containing nucleotide triphosphate hydrolases"/>
    <property type="match status" value="1"/>
</dbReference>
<feature type="non-terminal residue" evidence="5">
    <location>
        <position position="189"/>
    </location>
</feature>
<dbReference type="AlphaFoldDB" id="A0A382WRT1"/>
<evidence type="ECO:0000256" key="1">
    <source>
        <dbReference type="ARBA" id="ARBA00022448"/>
    </source>
</evidence>
<protein>
    <recommendedName>
        <fullName evidence="4">ABC transporter domain-containing protein</fullName>
    </recommendedName>
</protein>
<feature type="domain" description="ABC transporter" evidence="4">
    <location>
        <begin position="1"/>
        <end position="189"/>
    </location>
</feature>
<proteinExistence type="predicted"/>
<organism evidence="5">
    <name type="scientific">marine metagenome</name>
    <dbReference type="NCBI Taxonomy" id="408172"/>
    <lineage>
        <taxon>unclassified sequences</taxon>
        <taxon>metagenomes</taxon>
        <taxon>ecological metagenomes</taxon>
    </lineage>
</organism>
<dbReference type="SUPFAM" id="SSF52540">
    <property type="entry name" value="P-loop containing nucleoside triphosphate hydrolases"/>
    <property type="match status" value="1"/>
</dbReference>
<dbReference type="CDD" id="cd03255">
    <property type="entry name" value="ABC_MJ0796_LolCDE_FtsE"/>
    <property type="match status" value="1"/>
</dbReference>
<dbReference type="InterPro" id="IPR027417">
    <property type="entry name" value="P-loop_NTPase"/>
</dbReference>
<dbReference type="GO" id="GO:0016887">
    <property type="term" value="F:ATP hydrolysis activity"/>
    <property type="evidence" value="ECO:0007669"/>
    <property type="project" value="InterPro"/>
</dbReference>
<dbReference type="PANTHER" id="PTHR24220:SF86">
    <property type="entry name" value="ABC TRANSPORTER ABCH.1"/>
    <property type="match status" value="1"/>
</dbReference>
<dbReference type="EMBL" id="UINC01162023">
    <property type="protein sequence ID" value="SVD61547.1"/>
    <property type="molecule type" value="Genomic_DNA"/>
</dbReference>
<evidence type="ECO:0000256" key="3">
    <source>
        <dbReference type="ARBA" id="ARBA00022840"/>
    </source>
</evidence>
<dbReference type="PANTHER" id="PTHR24220">
    <property type="entry name" value="IMPORT ATP-BINDING PROTEIN"/>
    <property type="match status" value="1"/>
</dbReference>
<dbReference type="GO" id="GO:0022857">
    <property type="term" value="F:transmembrane transporter activity"/>
    <property type="evidence" value="ECO:0007669"/>
    <property type="project" value="TreeGrafter"/>
</dbReference>